<comment type="similarity">
    <text evidence="2">In the central section; belongs to the CRISPR-associated helicase Cas3 family.</text>
</comment>
<dbReference type="InterPro" id="IPR050079">
    <property type="entry name" value="DEAD_box_RNA_helicase"/>
</dbReference>
<dbReference type="GO" id="GO:0005524">
    <property type="term" value="F:ATP binding"/>
    <property type="evidence" value="ECO:0007669"/>
    <property type="project" value="UniProtKB-KW"/>
</dbReference>
<keyword evidence="3" id="KW-0540">Nuclease</keyword>
<dbReference type="Gene3D" id="3.40.50.300">
    <property type="entry name" value="P-loop containing nucleotide triphosphate hydrolases"/>
    <property type="match status" value="2"/>
</dbReference>
<dbReference type="SMART" id="SM00487">
    <property type="entry name" value="DEXDc"/>
    <property type="match status" value="1"/>
</dbReference>
<name>A0A1H8E018_9ACTN</name>
<dbReference type="InterPro" id="IPR027417">
    <property type="entry name" value="P-loop_NTPase"/>
</dbReference>
<keyword evidence="12" id="KW-0255">Endonuclease</keyword>
<evidence type="ECO:0000256" key="4">
    <source>
        <dbReference type="ARBA" id="ARBA00022723"/>
    </source>
</evidence>
<dbReference type="AlphaFoldDB" id="A0A1H8E018"/>
<dbReference type="CDD" id="cd09641">
    <property type="entry name" value="Cas3''_I"/>
    <property type="match status" value="1"/>
</dbReference>
<feature type="domain" description="Helicase ATP-binding" evidence="10">
    <location>
        <begin position="245"/>
        <end position="418"/>
    </location>
</feature>
<dbReference type="SUPFAM" id="SSF52540">
    <property type="entry name" value="P-loop containing nucleoside triphosphate hydrolases"/>
    <property type="match status" value="1"/>
</dbReference>
<evidence type="ECO:0000259" key="11">
    <source>
        <dbReference type="PROSITE" id="PS51643"/>
    </source>
</evidence>
<dbReference type="InterPro" id="IPR038257">
    <property type="entry name" value="CRISPR-assoc_Cas3_HD_sf"/>
</dbReference>
<organism evidence="12 13">
    <name type="scientific">Nonomuraea pusilla</name>
    <dbReference type="NCBI Taxonomy" id="46177"/>
    <lineage>
        <taxon>Bacteria</taxon>
        <taxon>Bacillati</taxon>
        <taxon>Actinomycetota</taxon>
        <taxon>Actinomycetes</taxon>
        <taxon>Streptosporangiales</taxon>
        <taxon>Streptosporangiaceae</taxon>
        <taxon>Nonomuraea</taxon>
    </lineage>
</organism>
<evidence type="ECO:0000313" key="12">
    <source>
        <dbReference type="EMBL" id="SEN12147.1"/>
    </source>
</evidence>
<sequence>MSDRLWAHSARDGDGLRHGLADHLRGTAWHAGTFGEVFGAGPLAAHCGLLHDVGKGSCQWQRGLIDAERLGGRVGIPHKHAGTWLLDQHGLGIMSAVVFGHHGGLPDATRLKKELRFADTDPLVAEAIRRVGEIVPEIHPSAPIALPTWLPEAATTDPYALDLLVRMVYSTVVDADFLDTEQHFTGSARPFHPISAADLAERFEQGRLNLLENKPRSPIDGLRQEVYRQCLEASQGPRGIYRIPAPTGSGKTLAAGGFALHHARLHGMRRVIVAVPFMSITEQNASVYRRLLDVEGEDPVVLEHHSGIDLDDGGAGRRWQRLAAENWDAPFVVTTTIRLFESLFSHKPAAMRRVHRLAGSVIVLDEVQALPDRLLIPIVSALRSLTQWFGATVVLASATQPPFELLSPLQGTHIRDVIAEPKPLYKALSRVRYQWLLDPKPTMAQIAEQAAAEPQVLVVVNTTRDAARMHELVEEHRPALHLSTRMAAAHRRAALDEITRRLADEEPVAVVSTQLVEAGVDLDFPAGFRAIASADSLQQAAGRVNRSGRLPYGQVTIFDPEDGNKAADRLYGAALEATRARFGPHCPPDDLDALEAYYRARFDFHNVEAAGHEIQQGRRAHDFPRVAELFRMIDEWTVPVAVRYGDTEKLDAILAHLRAGHPGAGAQLRALRPYLATLPRGSARQALEEGLATPVVGDLLEWLGDYHPQRGIELTSPDPQELVF</sequence>
<keyword evidence="9" id="KW-0051">Antiviral defense</keyword>
<dbReference type="NCBIfam" id="TIGR01596">
    <property type="entry name" value="cas3_HD"/>
    <property type="match status" value="1"/>
</dbReference>
<dbReference type="RefSeq" id="WP_256257435.1">
    <property type="nucleotide sequence ID" value="NZ_FOBF01000022.1"/>
</dbReference>
<keyword evidence="7 12" id="KW-0347">Helicase</keyword>
<evidence type="ECO:0000256" key="6">
    <source>
        <dbReference type="ARBA" id="ARBA00022801"/>
    </source>
</evidence>
<dbReference type="GO" id="GO:0016787">
    <property type="term" value="F:hydrolase activity"/>
    <property type="evidence" value="ECO:0007669"/>
    <property type="project" value="UniProtKB-KW"/>
</dbReference>
<dbReference type="InterPro" id="IPR014001">
    <property type="entry name" value="Helicase_ATP-bd"/>
</dbReference>
<keyword evidence="4" id="KW-0479">Metal-binding</keyword>
<dbReference type="STRING" id="46177.SAMN05660976_06844"/>
<dbReference type="PROSITE" id="PS51192">
    <property type="entry name" value="HELICASE_ATP_BIND_1"/>
    <property type="match status" value="1"/>
</dbReference>
<evidence type="ECO:0000256" key="5">
    <source>
        <dbReference type="ARBA" id="ARBA00022741"/>
    </source>
</evidence>
<dbReference type="InterPro" id="IPR011545">
    <property type="entry name" value="DEAD/DEAH_box_helicase_dom"/>
</dbReference>
<comment type="similarity">
    <text evidence="1">In the N-terminal section; belongs to the CRISPR-associated nuclease Cas3-HD family.</text>
</comment>
<dbReference type="GO" id="GO:0046872">
    <property type="term" value="F:metal ion binding"/>
    <property type="evidence" value="ECO:0007669"/>
    <property type="project" value="UniProtKB-KW"/>
</dbReference>
<dbReference type="InterPro" id="IPR054712">
    <property type="entry name" value="Cas3-like_dom"/>
</dbReference>
<evidence type="ECO:0000256" key="1">
    <source>
        <dbReference type="ARBA" id="ARBA00006847"/>
    </source>
</evidence>
<evidence type="ECO:0000313" key="13">
    <source>
        <dbReference type="Proteomes" id="UP000198953"/>
    </source>
</evidence>
<dbReference type="PANTHER" id="PTHR47959:SF16">
    <property type="entry name" value="CRISPR-ASSOCIATED NUCLEASE_HELICASE CAS3-RELATED"/>
    <property type="match status" value="1"/>
</dbReference>
<keyword evidence="5" id="KW-0547">Nucleotide-binding</keyword>
<dbReference type="InterPro" id="IPR006474">
    <property type="entry name" value="Helicase_Cas3_CRISPR-ass_core"/>
</dbReference>
<dbReference type="CDD" id="cd17930">
    <property type="entry name" value="DEXHc_cas3"/>
    <property type="match status" value="1"/>
</dbReference>
<dbReference type="Gene3D" id="1.10.3210.30">
    <property type="match status" value="1"/>
</dbReference>
<accession>A0A1H8E018</accession>
<reference evidence="12 13" key="1">
    <citation type="submission" date="2016-10" db="EMBL/GenBank/DDBJ databases">
        <authorList>
            <person name="de Groot N.N."/>
        </authorList>
    </citation>
    <scope>NUCLEOTIDE SEQUENCE [LARGE SCALE GENOMIC DNA]</scope>
    <source>
        <strain evidence="12 13">DSM 43357</strain>
    </source>
</reference>
<dbReference type="InterPro" id="IPR006483">
    <property type="entry name" value="CRISPR-assoc_Cas3_HD"/>
</dbReference>
<keyword evidence="13" id="KW-1185">Reference proteome</keyword>
<keyword evidence="8" id="KW-0067">ATP-binding</keyword>
<evidence type="ECO:0000256" key="2">
    <source>
        <dbReference type="ARBA" id="ARBA00009046"/>
    </source>
</evidence>
<keyword evidence="6" id="KW-0378">Hydrolase</keyword>
<gene>
    <name evidence="12" type="ORF">SAMN05660976_06844</name>
</gene>
<evidence type="ECO:0000256" key="3">
    <source>
        <dbReference type="ARBA" id="ARBA00022722"/>
    </source>
</evidence>
<protein>
    <submittedName>
        <fullName evidence="12">CRISPR-associated endonuclease/helicase Cas3</fullName>
    </submittedName>
</protein>
<evidence type="ECO:0000256" key="9">
    <source>
        <dbReference type="ARBA" id="ARBA00023118"/>
    </source>
</evidence>
<dbReference type="Proteomes" id="UP000198953">
    <property type="component" value="Unassembled WGS sequence"/>
</dbReference>
<proteinExistence type="inferred from homology"/>
<dbReference type="EMBL" id="FOBF01000022">
    <property type="protein sequence ID" value="SEN12147.1"/>
    <property type="molecule type" value="Genomic_DNA"/>
</dbReference>
<feature type="domain" description="HD Cas3-type" evidence="11">
    <location>
        <begin position="13"/>
        <end position="178"/>
    </location>
</feature>
<dbReference type="PANTHER" id="PTHR47959">
    <property type="entry name" value="ATP-DEPENDENT RNA HELICASE RHLE-RELATED"/>
    <property type="match status" value="1"/>
</dbReference>
<evidence type="ECO:0000256" key="7">
    <source>
        <dbReference type="ARBA" id="ARBA00022806"/>
    </source>
</evidence>
<dbReference type="GO" id="GO:0005829">
    <property type="term" value="C:cytosol"/>
    <property type="evidence" value="ECO:0007669"/>
    <property type="project" value="TreeGrafter"/>
</dbReference>
<dbReference type="Pfam" id="PF22590">
    <property type="entry name" value="Cas3-like_C_2"/>
    <property type="match status" value="1"/>
</dbReference>
<evidence type="ECO:0000259" key="10">
    <source>
        <dbReference type="PROSITE" id="PS51192"/>
    </source>
</evidence>
<dbReference type="SUPFAM" id="SSF109604">
    <property type="entry name" value="HD-domain/PDEase-like"/>
    <property type="match status" value="1"/>
</dbReference>
<dbReference type="NCBIfam" id="TIGR01587">
    <property type="entry name" value="cas3_core"/>
    <property type="match status" value="1"/>
</dbReference>
<dbReference type="GO" id="GO:0003676">
    <property type="term" value="F:nucleic acid binding"/>
    <property type="evidence" value="ECO:0007669"/>
    <property type="project" value="InterPro"/>
</dbReference>
<dbReference type="PROSITE" id="PS51643">
    <property type="entry name" value="HD_CAS3"/>
    <property type="match status" value="1"/>
</dbReference>
<dbReference type="GO" id="GO:0051607">
    <property type="term" value="P:defense response to virus"/>
    <property type="evidence" value="ECO:0007669"/>
    <property type="project" value="UniProtKB-KW"/>
</dbReference>
<evidence type="ECO:0000256" key="8">
    <source>
        <dbReference type="ARBA" id="ARBA00022840"/>
    </source>
</evidence>
<dbReference type="GO" id="GO:0003724">
    <property type="term" value="F:RNA helicase activity"/>
    <property type="evidence" value="ECO:0007669"/>
    <property type="project" value="TreeGrafter"/>
</dbReference>
<dbReference type="GO" id="GO:0004519">
    <property type="term" value="F:endonuclease activity"/>
    <property type="evidence" value="ECO:0007669"/>
    <property type="project" value="UniProtKB-KW"/>
</dbReference>
<dbReference type="Pfam" id="PF00270">
    <property type="entry name" value="DEAD"/>
    <property type="match status" value="1"/>
</dbReference>